<organism evidence="8 9">
    <name type="scientific">Edaphobacter aggregans</name>
    <dbReference type="NCBI Taxonomy" id="570835"/>
    <lineage>
        <taxon>Bacteria</taxon>
        <taxon>Pseudomonadati</taxon>
        <taxon>Acidobacteriota</taxon>
        <taxon>Terriglobia</taxon>
        <taxon>Terriglobales</taxon>
        <taxon>Acidobacteriaceae</taxon>
        <taxon>Edaphobacter</taxon>
    </lineage>
</organism>
<evidence type="ECO:0000256" key="2">
    <source>
        <dbReference type="ARBA" id="ARBA00022617"/>
    </source>
</evidence>
<dbReference type="InterPro" id="IPR009056">
    <property type="entry name" value="Cyt_c-like_dom"/>
</dbReference>
<dbReference type="SUPFAM" id="SSF46626">
    <property type="entry name" value="Cytochrome c"/>
    <property type="match status" value="1"/>
</dbReference>
<dbReference type="PANTHER" id="PTHR11961">
    <property type="entry name" value="CYTOCHROME C"/>
    <property type="match status" value="1"/>
</dbReference>
<evidence type="ECO:0000313" key="9">
    <source>
        <dbReference type="Proteomes" id="UP000269669"/>
    </source>
</evidence>
<evidence type="ECO:0000259" key="7">
    <source>
        <dbReference type="PROSITE" id="PS51007"/>
    </source>
</evidence>
<evidence type="ECO:0000256" key="5">
    <source>
        <dbReference type="ARBA" id="ARBA00023004"/>
    </source>
</evidence>
<dbReference type="Pfam" id="PF00034">
    <property type="entry name" value="Cytochrom_C"/>
    <property type="match status" value="1"/>
</dbReference>
<dbReference type="InterPro" id="IPR036909">
    <property type="entry name" value="Cyt_c-like_dom_sf"/>
</dbReference>
<dbReference type="OrthoDB" id="9805828at2"/>
<dbReference type="EMBL" id="RSDW01000001">
    <property type="protein sequence ID" value="RSL19025.1"/>
    <property type="molecule type" value="Genomic_DNA"/>
</dbReference>
<dbReference type="GO" id="GO:0046872">
    <property type="term" value="F:metal ion binding"/>
    <property type="evidence" value="ECO:0007669"/>
    <property type="project" value="UniProtKB-KW"/>
</dbReference>
<dbReference type="AlphaFoldDB" id="A0A3R9QDY3"/>
<dbReference type="GO" id="GO:0020037">
    <property type="term" value="F:heme binding"/>
    <property type="evidence" value="ECO:0007669"/>
    <property type="project" value="InterPro"/>
</dbReference>
<dbReference type="Gene3D" id="1.10.760.10">
    <property type="entry name" value="Cytochrome c-like domain"/>
    <property type="match status" value="1"/>
</dbReference>
<evidence type="ECO:0000256" key="3">
    <source>
        <dbReference type="ARBA" id="ARBA00022723"/>
    </source>
</evidence>
<evidence type="ECO:0000256" key="4">
    <source>
        <dbReference type="ARBA" id="ARBA00022982"/>
    </source>
</evidence>
<sequence>MNRTWIVAVLTLAAVAGLGYVHPFGNPRVEPPKGPGTLLKGAKMPADAKAVLITKCADCHSSETRWPMYARVAPGSWLIERDIVEARKKMDLSQWEEMPAEKQDVLMAKIIQEAKSEEMPPIQYLALHWNAKLSTADVRALSMLGKSAGGSEAALGGAGDAARGKMVFEKRCTGCHAMAVNREGPRLAGVYGRKAGSVAGFTYSIGLKNLGVTWNDVTLERWLSDPDLVVKDNNMSFSVPKAEERRDLIAFLKQQQSID</sequence>
<dbReference type="SMART" id="SM01235">
    <property type="entry name" value="Haem_bd"/>
    <property type="match status" value="1"/>
</dbReference>
<dbReference type="PROSITE" id="PS51007">
    <property type="entry name" value="CYTC"/>
    <property type="match status" value="1"/>
</dbReference>
<reference evidence="8 9" key="1">
    <citation type="submission" date="2018-12" db="EMBL/GenBank/DDBJ databases">
        <title>Sequencing of bacterial isolates from soil warming experiment in Harvard Forest, Massachusetts, USA.</title>
        <authorList>
            <person name="Deangelis K."/>
        </authorList>
    </citation>
    <scope>NUCLEOTIDE SEQUENCE [LARGE SCALE GENOMIC DNA]</scope>
    <source>
        <strain evidence="8 9">EB153</strain>
    </source>
</reference>
<gene>
    <name evidence="8" type="ORF">EDE15_4638</name>
</gene>
<dbReference type="GO" id="GO:0009055">
    <property type="term" value="F:electron transfer activity"/>
    <property type="evidence" value="ECO:0007669"/>
    <property type="project" value="InterPro"/>
</dbReference>
<dbReference type="PRINTS" id="PR00604">
    <property type="entry name" value="CYTCHRMECIAB"/>
</dbReference>
<keyword evidence="3 6" id="KW-0479">Metal-binding</keyword>
<keyword evidence="5 6" id="KW-0408">Iron</keyword>
<dbReference type="Pfam" id="PF14376">
    <property type="entry name" value="Haem_bd"/>
    <property type="match status" value="1"/>
</dbReference>
<proteinExistence type="predicted"/>
<keyword evidence="2 6" id="KW-0349">Heme</keyword>
<name>A0A3R9QDY3_9BACT</name>
<dbReference type="InterPro" id="IPR025992">
    <property type="entry name" value="Haem-bd"/>
</dbReference>
<feature type="domain" description="Cytochrome c" evidence="7">
    <location>
        <begin position="159"/>
        <end position="256"/>
    </location>
</feature>
<comment type="caution">
    <text evidence="8">The sequence shown here is derived from an EMBL/GenBank/DDBJ whole genome shotgun (WGS) entry which is preliminary data.</text>
</comment>
<dbReference type="Proteomes" id="UP000269669">
    <property type="component" value="Unassembled WGS sequence"/>
</dbReference>
<accession>A0A3R9QDY3</accession>
<keyword evidence="4" id="KW-0249">Electron transport</keyword>
<keyword evidence="1" id="KW-0813">Transport</keyword>
<protein>
    <submittedName>
        <fullName evidence="8">Cytochrome c</fullName>
    </submittedName>
</protein>
<evidence type="ECO:0000256" key="6">
    <source>
        <dbReference type="PROSITE-ProRule" id="PRU00433"/>
    </source>
</evidence>
<evidence type="ECO:0000313" key="8">
    <source>
        <dbReference type="EMBL" id="RSL19025.1"/>
    </source>
</evidence>
<evidence type="ECO:0000256" key="1">
    <source>
        <dbReference type="ARBA" id="ARBA00022448"/>
    </source>
</evidence>
<dbReference type="InterPro" id="IPR002327">
    <property type="entry name" value="Cyt_c_1A/1B"/>
</dbReference>
<dbReference type="RefSeq" id="WP_125487294.1">
    <property type="nucleotide sequence ID" value="NZ_RSDW01000001.1"/>
</dbReference>
<keyword evidence="9" id="KW-1185">Reference proteome</keyword>